<evidence type="ECO:0000256" key="8">
    <source>
        <dbReference type="HAMAP-Rule" id="MF_00238"/>
    </source>
</evidence>
<evidence type="ECO:0000256" key="7">
    <source>
        <dbReference type="ARBA" id="ARBA00048478"/>
    </source>
</evidence>
<dbReference type="Proteomes" id="UP000366872">
    <property type="component" value="Unassembled WGS sequence"/>
</dbReference>
<dbReference type="NCBIfam" id="TIGR00017">
    <property type="entry name" value="cmk"/>
    <property type="match status" value="1"/>
</dbReference>
<dbReference type="HAMAP" id="MF_00238">
    <property type="entry name" value="Cytidyl_kinase_type1"/>
    <property type="match status" value="1"/>
</dbReference>
<dbReference type="SUPFAM" id="SSF52540">
    <property type="entry name" value="P-loop containing nucleoside triphosphate hydrolases"/>
    <property type="match status" value="1"/>
</dbReference>
<keyword evidence="5 8" id="KW-0067">ATP-binding</keyword>
<dbReference type="InterPro" id="IPR003136">
    <property type="entry name" value="Cytidylate_kin"/>
</dbReference>
<comment type="similarity">
    <text evidence="1 8">Belongs to the cytidylate kinase family. Type 1 subfamily.</text>
</comment>
<dbReference type="AlphaFoldDB" id="A0A6C2TVV0"/>
<keyword evidence="11" id="KW-1185">Reference proteome</keyword>
<name>A0A6C2TVV0_PONDE</name>
<keyword evidence="4 8" id="KW-0418">Kinase</keyword>
<accession>A0A6C2TVV0</accession>
<evidence type="ECO:0000313" key="10">
    <source>
        <dbReference type="EMBL" id="VGO11795.1"/>
    </source>
</evidence>
<keyword evidence="8" id="KW-0963">Cytoplasm</keyword>
<protein>
    <recommendedName>
        <fullName evidence="8">Cytidylate kinase</fullName>
        <shortName evidence="8">CK</shortName>
        <ecNumber evidence="8">2.7.4.25</ecNumber>
    </recommendedName>
    <alternativeName>
        <fullName evidence="8">Cytidine monophosphate kinase</fullName>
        <shortName evidence="8">CMP kinase</shortName>
    </alternativeName>
</protein>
<gene>
    <name evidence="8 10" type="primary">cmk</name>
    <name evidence="10" type="ORF">PDESU_00341</name>
</gene>
<dbReference type="InterPro" id="IPR011994">
    <property type="entry name" value="Cytidylate_kinase_dom"/>
</dbReference>
<sequence>MVKAIAIDGPSASGKSTVSKGVAAELGFIYVDSGALYRGVTWQAIRKGVDAKDSAEVIDCMLNAEWDFFVQDGAAVFSIDGDVPVQELRGKDVRESVADVASIPEVRKFVVESLQSLENFGSLVMEGRDIGTVVFPDSPYKFYLDADPEERAMRRYRELVAAGEDEKAHEVMESLKKRDKIDSTRKTDPLVVAPGAQVIDSTSMTLEEVVQTVVDAVKGE</sequence>
<evidence type="ECO:0000256" key="5">
    <source>
        <dbReference type="ARBA" id="ARBA00022840"/>
    </source>
</evidence>
<dbReference type="GO" id="GO:0006220">
    <property type="term" value="P:pyrimidine nucleotide metabolic process"/>
    <property type="evidence" value="ECO:0007669"/>
    <property type="project" value="UniProtKB-UniRule"/>
</dbReference>
<dbReference type="EC" id="2.7.4.25" evidence="8"/>
<comment type="subcellular location">
    <subcellularLocation>
        <location evidence="8">Cytoplasm</location>
    </subcellularLocation>
</comment>
<dbReference type="GO" id="GO:0005737">
    <property type="term" value="C:cytoplasm"/>
    <property type="evidence" value="ECO:0007669"/>
    <property type="project" value="UniProtKB-SubCell"/>
</dbReference>
<comment type="catalytic activity">
    <reaction evidence="7 8">
        <text>CMP + ATP = CDP + ADP</text>
        <dbReference type="Rhea" id="RHEA:11600"/>
        <dbReference type="ChEBI" id="CHEBI:30616"/>
        <dbReference type="ChEBI" id="CHEBI:58069"/>
        <dbReference type="ChEBI" id="CHEBI:60377"/>
        <dbReference type="ChEBI" id="CHEBI:456216"/>
        <dbReference type="EC" id="2.7.4.25"/>
    </reaction>
</comment>
<evidence type="ECO:0000256" key="1">
    <source>
        <dbReference type="ARBA" id="ARBA00009427"/>
    </source>
</evidence>
<dbReference type="CDD" id="cd02020">
    <property type="entry name" value="CMPK"/>
    <property type="match status" value="1"/>
</dbReference>
<evidence type="ECO:0000256" key="4">
    <source>
        <dbReference type="ARBA" id="ARBA00022777"/>
    </source>
</evidence>
<evidence type="ECO:0000256" key="2">
    <source>
        <dbReference type="ARBA" id="ARBA00022679"/>
    </source>
</evidence>
<dbReference type="Gene3D" id="3.40.50.300">
    <property type="entry name" value="P-loop containing nucleotide triphosphate hydrolases"/>
    <property type="match status" value="1"/>
</dbReference>
<dbReference type="GO" id="GO:0036431">
    <property type="term" value="F:dCMP kinase activity"/>
    <property type="evidence" value="ECO:0007669"/>
    <property type="project" value="InterPro"/>
</dbReference>
<evidence type="ECO:0000259" key="9">
    <source>
        <dbReference type="Pfam" id="PF02224"/>
    </source>
</evidence>
<organism evidence="10 11">
    <name type="scientific">Pontiella desulfatans</name>
    <dbReference type="NCBI Taxonomy" id="2750659"/>
    <lineage>
        <taxon>Bacteria</taxon>
        <taxon>Pseudomonadati</taxon>
        <taxon>Kiritimatiellota</taxon>
        <taxon>Kiritimatiellia</taxon>
        <taxon>Kiritimatiellales</taxon>
        <taxon>Pontiellaceae</taxon>
        <taxon>Pontiella</taxon>
    </lineage>
</organism>
<evidence type="ECO:0000256" key="3">
    <source>
        <dbReference type="ARBA" id="ARBA00022741"/>
    </source>
</evidence>
<dbReference type="Pfam" id="PF02224">
    <property type="entry name" value="Cytidylate_kin"/>
    <property type="match status" value="1"/>
</dbReference>
<feature type="binding site" evidence="8">
    <location>
        <begin position="9"/>
        <end position="17"/>
    </location>
    <ligand>
        <name>ATP</name>
        <dbReference type="ChEBI" id="CHEBI:30616"/>
    </ligand>
</feature>
<reference evidence="10 11" key="1">
    <citation type="submission" date="2019-04" db="EMBL/GenBank/DDBJ databases">
        <authorList>
            <person name="Van Vliet M D."/>
        </authorList>
    </citation>
    <scope>NUCLEOTIDE SEQUENCE [LARGE SCALE GENOMIC DNA]</scope>
    <source>
        <strain evidence="10 11">F1</strain>
    </source>
</reference>
<keyword evidence="3 8" id="KW-0547">Nucleotide-binding</keyword>
<dbReference type="GO" id="GO:0005524">
    <property type="term" value="F:ATP binding"/>
    <property type="evidence" value="ECO:0007669"/>
    <property type="project" value="UniProtKB-UniRule"/>
</dbReference>
<dbReference type="InterPro" id="IPR027417">
    <property type="entry name" value="P-loop_NTPase"/>
</dbReference>
<keyword evidence="2 8" id="KW-0808">Transferase</keyword>
<evidence type="ECO:0000256" key="6">
    <source>
        <dbReference type="ARBA" id="ARBA00047615"/>
    </source>
</evidence>
<comment type="catalytic activity">
    <reaction evidence="6 8">
        <text>dCMP + ATP = dCDP + ADP</text>
        <dbReference type="Rhea" id="RHEA:25094"/>
        <dbReference type="ChEBI" id="CHEBI:30616"/>
        <dbReference type="ChEBI" id="CHEBI:57566"/>
        <dbReference type="ChEBI" id="CHEBI:58593"/>
        <dbReference type="ChEBI" id="CHEBI:456216"/>
        <dbReference type="EC" id="2.7.4.25"/>
    </reaction>
</comment>
<evidence type="ECO:0000313" key="11">
    <source>
        <dbReference type="Proteomes" id="UP000366872"/>
    </source>
</evidence>
<proteinExistence type="inferred from homology"/>
<dbReference type="EMBL" id="CAAHFG010000001">
    <property type="protein sequence ID" value="VGO11795.1"/>
    <property type="molecule type" value="Genomic_DNA"/>
</dbReference>
<feature type="domain" description="Cytidylate kinase" evidence="9">
    <location>
        <begin position="5"/>
        <end position="218"/>
    </location>
</feature>
<dbReference type="RefSeq" id="WP_136077515.1">
    <property type="nucleotide sequence ID" value="NZ_CAAHFG010000001.1"/>
</dbReference>